<gene>
    <name evidence="1" type="ORF">PHLGIDRAFT_119821</name>
</gene>
<protein>
    <recommendedName>
        <fullName evidence="3">Carbohydrate-binding module family 13 protein</fullName>
    </recommendedName>
</protein>
<reference evidence="1 2" key="1">
    <citation type="journal article" date="2014" name="PLoS Genet.">
        <title>Analysis of the Phlebiopsis gigantea genome, transcriptome and secretome provides insight into its pioneer colonization strategies of wood.</title>
        <authorList>
            <person name="Hori C."/>
            <person name="Ishida T."/>
            <person name="Igarashi K."/>
            <person name="Samejima M."/>
            <person name="Suzuki H."/>
            <person name="Master E."/>
            <person name="Ferreira P."/>
            <person name="Ruiz-Duenas F.J."/>
            <person name="Held B."/>
            <person name="Canessa P."/>
            <person name="Larrondo L.F."/>
            <person name="Schmoll M."/>
            <person name="Druzhinina I.S."/>
            <person name="Kubicek C.P."/>
            <person name="Gaskell J.A."/>
            <person name="Kersten P."/>
            <person name="St John F."/>
            <person name="Glasner J."/>
            <person name="Sabat G."/>
            <person name="Splinter BonDurant S."/>
            <person name="Syed K."/>
            <person name="Yadav J."/>
            <person name="Mgbeahuruike A.C."/>
            <person name="Kovalchuk A."/>
            <person name="Asiegbu F.O."/>
            <person name="Lackner G."/>
            <person name="Hoffmeister D."/>
            <person name="Rencoret J."/>
            <person name="Gutierrez A."/>
            <person name="Sun H."/>
            <person name="Lindquist E."/>
            <person name="Barry K."/>
            <person name="Riley R."/>
            <person name="Grigoriev I.V."/>
            <person name="Henrissat B."/>
            <person name="Kues U."/>
            <person name="Berka R.M."/>
            <person name="Martinez A.T."/>
            <person name="Covert S.F."/>
            <person name="Blanchette R.A."/>
            <person name="Cullen D."/>
        </authorList>
    </citation>
    <scope>NUCLEOTIDE SEQUENCE [LARGE SCALE GENOMIC DNA]</scope>
    <source>
        <strain evidence="1 2">11061_1 CR5-6</strain>
    </source>
</reference>
<dbReference type="Gene3D" id="2.80.10.50">
    <property type="match status" value="2"/>
</dbReference>
<proteinExistence type="predicted"/>
<dbReference type="OrthoDB" id="2796449at2759"/>
<keyword evidence="2" id="KW-1185">Reference proteome</keyword>
<accession>A0A0C3S578</accession>
<organism evidence="1 2">
    <name type="scientific">Phlebiopsis gigantea (strain 11061_1 CR5-6)</name>
    <name type="common">White-rot fungus</name>
    <name type="synonym">Peniophora gigantea</name>
    <dbReference type="NCBI Taxonomy" id="745531"/>
    <lineage>
        <taxon>Eukaryota</taxon>
        <taxon>Fungi</taxon>
        <taxon>Dikarya</taxon>
        <taxon>Basidiomycota</taxon>
        <taxon>Agaricomycotina</taxon>
        <taxon>Agaricomycetes</taxon>
        <taxon>Polyporales</taxon>
        <taxon>Phanerochaetaceae</taxon>
        <taxon>Phlebiopsis</taxon>
    </lineage>
</organism>
<dbReference type="Proteomes" id="UP000053257">
    <property type="component" value="Unassembled WGS sequence"/>
</dbReference>
<evidence type="ECO:0000313" key="1">
    <source>
        <dbReference type="EMBL" id="KIP05447.1"/>
    </source>
</evidence>
<name>A0A0C3S578_PHLG1</name>
<dbReference type="AlphaFoldDB" id="A0A0C3S578"/>
<evidence type="ECO:0008006" key="3">
    <source>
        <dbReference type="Google" id="ProtNLM"/>
    </source>
</evidence>
<evidence type="ECO:0000313" key="2">
    <source>
        <dbReference type="Proteomes" id="UP000053257"/>
    </source>
</evidence>
<sequence length="265" mass="30029">MLEEQQGTRTKWQISGIGKGYVVKHVQSGLYCSLSEGRTFLDAPVTLSSMPTVWDISYLDEQMKTVRIFWSISQLCWDATVPVWDEEVQPRLSEIEHGQRTSSTWQLLCHRTKSYRSDWQPNRIPQGVYALQNKASLTYVSLSPDERTLGCWPPGTSHLRETKIWEIAPFGAGYTIKLRDTDKCCTLKEGISNGCTISVSSIPAAWRIKVLESPLDTTGIYIQILWADTEMSWDLSGNGKSTPGNPICMKKNKGYHDCRVFKLVE</sequence>
<dbReference type="EMBL" id="KN840543">
    <property type="protein sequence ID" value="KIP05447.1"/>
    <property type="molecule type" value="Genomic_DNA"/>
</dbReference>
<dbReference type="HOGENOM" id="CLU_912489_0_0_1"/>